<accession>A0A2X0IBZ3</accession>
<gene>
    <name evidence="3" type="ORF">DN069_27575</name>
</gene>
<dbReference type="InterPro" id="IPR005471">
    <property type="entry name" value="Tscrpt_reg_IclR_N"/>
</dbReference>
<dbReference type="SUPFAM" id="SSF46785">
    <property type="entry name" value="Winged helix' DNA-binding domain"/>
    <property type="match status" value="1"/>
</dbReference>
<reference evidence="3 4" key="1">
    <citation type="submission" date="2018-06" db="EMBL/GenBank/DDBJ databases">
        <title>Streptacidiphilus pinicola sp. nov., isolated from pine grove soil.</title>
        <authorList>
            <person name="Roh S.G."/>
            <person name="Park S."/>
            <person name="Kim M.-K."/>
            <person name="Yun B.-R."/>
            <person name="Park J."/>
            <person name="Kim M.J."/>
            <person name="Kim Y.S."/>
            <person name="Kim S.B."/>
        </authorList>
    </citation>
    <scope>NUCLEOTIDE SEQUENCE [LARGE SCALE GENOMIC DNA]</scope>
    <source>
        <strain evidence="3 4">MMS16-CNU450</strain>
    </source>
</reference>
<comment type="caution">
    <text evidence="3">The sequence shown here is derived from an EMBL/GenBank/DDBJ whole genome shotgun (WGS) entry which is preliminary data.</text>
</comment>
<proteinExistence type="predicted"/>
<dbReference type="InterPro" id="IPR036388">
    <property type="entry name" value="WH-like_DNA-bd_sf"/>
</dbReference>
<keyword evidence="4" id="KW-1185">Reference proteome</keyword>
<evidence type="ECO:0000313" key="4">
    <source>
        <dbReference type="Proteomes" id="UP000248889"/>
    </source>
</evidence>
<dbReference type="Gene3D" id="1.10.10.10">
    <property type="entry name" value="Winged helix-like DNA-binding domain superfamily/Winged helix DNA-binding domain"/>
    <property type="match status" value="1"/>
</dbReference>
<dbReference type="AlphaFoldDB" id="A0A2X0IBZ3"/>
<feature type="region of interest" description="Disordered" evidence="1">
    <location>
        <begin position="173"/>
        <end position="197"/>
    </location>
</feature>
<protein>
    <recommendedName>
        <fullName evidence="2">HTH iclR-type domain-containing protein</fullName>
    </recommendedName>
</protein>
<sequence>MACHVARAGGTVEQLTWLLLHPEHEGGRHAQVIALRSGHARAQGYVERVWASALALVESTTDVASRGEAHEDLARLRECIETTSWRGERGRTALRVLRAHLNFAQAAGGRLHFASERQAAEEAGISRQTLRQAYELVLKPGGWLRRLRVGSGTEGSTWYLADGPAALQPAAVSRDQPSQCPPDGELGEWTTPETDTGADVDSRVIGLLMGHDAFAHHALGSSALMVIGALHARPGQTPAELTVSASLSRATAYRTVARLEGHGLVQRSGAGWSLTVQALQGVGDSLPEAVTAPTPAPAAEHEHAVSGWGALATAYGTAGVAAVRRAMHAAERAAYRAALAAMDERRSPALTAVVDGRTVLVPGPRADEIPAGWHGPDGTVLDPVTGRAVSGWQVATDGRLILLSPGDDRSYDELVAAHTTALHEWETAA</sequence>
<dbReference type="InterPro" id="IPR036390">
    <property type="entry name" value="WH_DNA-bd_sf"/>
</dbReference>
<evidence type="ECO:0000313" key="3">
    <source>
        <dbReference type="EMBL" id="RAG82474.1"/>
    </source>
</evidence>
<dbReference type="Proteomes" id="UP000248889">
    <property type="component" value="Unassembled WGS sequence"/>
</dbReference>
<dbReference type="Pfam" id="PF09339">
    <property type="entry name" value="HTH_IclR"/>
    <property type="match status" value="1"/>
</dbReference>
<organism evidence="3 4">
    <name type="scientific">Streptacidiphilus pinicola</name>
    <dbReference type="NCBI Taxonomy" id="2219663"/>
    <lineage>
        <taxon>Bacteria</taxon>
        <taxon>Bacillati</taxon>
        <taxon>Actinomycetota</taxon>
        <taxon>Actinomycetes</taxon>
        <taxon>Kitasatosporales</taxon>
        <taxon>Streptomycetaceae</taxon>
        <taxon>Streptacidiphilus</taxon>
    </lineage>
</organism>
<evidence type="ECO:0000259" key="2">
    <source>
        <dbReference type="Pfam" id="PF09339"/>
    </source>
</evidence>
<dbReference type="GO" id="GO:0003700">
    <property type="term" value="F:DNA-binding transcription factor activity"/>
    <property type="evidence" value="ECO:0007669"/>
    <property type="project" value="InterPro"/>
</dbReference>
<evidence type="ECO:0000256" key="1">
    <source>
        <dbReference type="SAM" id="MobiDB-lite"/>
    </source>
</evidence>
<dbReference type="OrthoDB" id="3956706at2"/>
<name>A0A2X0IBZ3_9ACTN</name>
<dbReference type="EMBL" id="QKYN01000114">
    <property type="protein sequence ID" value="RAG82474.1"/>
    <property type="molecule type" value="Genomic_DNA"/>
</dbReference>
<feature type="domain" description="HTH iclR-type" evidence="2">
    <location>
        <begin position="223"/>
        <end position="267"/>
    </location>
</feature>